<protein>
    <submittedName>
        <fullName evidence="2">Glycosyltransferase involved in cell wall bisynthesis</fullName>
    </submittedName>
</protein>
<dbReference type="EMBL" id="FOMH01000006">
    <property type="protein sequence ID" value="SFD26532.1"/>
    <property type="molecule type" value="Genomic_DNA"/>
</dbReference>
<dbReference type="Pfam" id="PF13692">
    <property type="entry name" value="Glyco_trans_1_4"/>
    <property type="match status" value="1"/>
</dbReference>
<reference evidence="3" key="1">
    <citation type="submission" date="2016-10" db="EMBL/GenBank/DDBJ databases">
        <authorList>
            <person name="Varghese N."/>
            <person name="Submissions S."/>
        </authorList>
    </citation>
    <scope>NUCLEOTIDE SEQUENCE [LARGE SCALE GENOMIC DNA]</scope>
    <source>
        <strain evidence="3">CGMCC 1.10370</strain>
    </source>
</reference>
<dbReference type="PANTHER" id="PTHR46401:SF2">
    <property type="entry name" value="GLYCOSYLTRANSFERASE WBBK-RELATED"/>
    <property type="match status" value="1"/>
</dbReference>
<keyword evidence="3" id="KW-1185">Reference proteome</keyword>
<dbReference type="Gene3D" id="3.40.50.2000">
    <property type="entry name" value="Glycogen Phosphorylase B"/>
    <property type="match status" value="1"/>
</dbReference>
<sequence length="413" mass="47401">MNQLKKLLIIGFVWPEPKSSAAGGRMMQLISIFKENGFEITFASAAQDSDFMVDLAEFGVIKRSIELNSSSFDDFIKELNPDVVLFDRFMVEEQFGWRVIENCPKAIRILDTEDLHCLRTARQKAFKENRTFELSDLLSEEVAKREIASILRCDLSLIISEFEMNILKEVFKINETLLSYLPFLVDEMKEDELLKLPSFEDRKNFVFIGNFLHEPNWNTIQYMKEAIWPSLRKEFPEAVLEVYGAYPSQKVLQLHQPKNGFFIMGRAKDANEIVKKARIVLAPIRFGAGLKGKLLEAMQCGTPSATTSIGSEAMHANLPWNGFIEDNPEVFAKKAIELYQDENLWKQAQKNGIAIINECYKKSNYSAQLISLVNSLLIDSGSHRLHNFMGNLLQHHAYKSTMYMSKWIEAKNK</sequence>
<proteinExistence type="predicted"/>
<dbReference type="GO" id="GO:0016757">
    <property type="term" value="F:glycosyltransferase activity"/>
    <property type="evidence" value="ECO:0007669"/>
    <property type="project" value="TreeGrafter"/>
</dbReference>
<name>A0A1I1QX11_9FLAO</name>
<dbReference type="SUPFAM" id="SSF53756">
    <property type="entry name" value="UDP-Glycosyltransferase/glycogen phosphorylase"/>
    <property type="match status" value="1"/>
</dbReference>
<dbReference type="GO" id="GO:0009103">
    <property type="term" value="P:lipopolysaccharide biosynthetic process"/>
    <property type="evidence" value="ECO:0007669"/>
    <property type="project" value="TreeGrafter"/>
</dbReference>
<accession>A0A1I1QX11</accession>
<organism evidence="2 3">
    <name type="scientific">Flavobacterium phragmitis</name>
    <dbReference type="NCBI Taxonomy" id="739143"/>
    <lineage>
        <taxon>Bacteria</taxon>
        <taxon>Pseudomonadati</taxon>
        <taxon>Bacteroidota</taxon>
        <taxon>Flavobacteriia</taxon>
        <taxon>Flavobacteriales</taxon>
        <taxon>Flavobacteriaceae</taxon>
        <taxon>Flavobacterium</taxon>
    </lineage>
</organism>
<dbReference type="AlphaFoldDB" id="A0A1I1QX11"/>
<dbReference type="STRING" id="739143.SAMN05216297_106119"/>
<dbReference type="RefSeq" id="WP_091494223.1">
    <property type="nucleotide sequence ID" value="NZ_FOMH01000006.1"/>
</dbReference>
<dbReference type="CDD" id="cd03801">
    <property type="entry name" value="GT4_PimA-like"/>
    <property type="match status" value="1"/>
</dbReference>
<evidence type="ECO:0000313" key="3">
    <source>
        <dbReference type="Proteomes" id="UP000199672"/>
    </source>
</evidence>
<keyword evidence="1 2" id="KW-0808">Transferase</keyword>
<evidence type="ECO:0000313" key="2">
    <source>
        <dbReference type="EMBL" id="SFD26532.1"/>
    </source>
</evidence>
<dbReference type="OrthoDB" id="9807209at2"/>
<gene>
    <name evidence="2" type="ORF">SAMN05216297_106119</name>
</gene>
<dbReference type="PANTHER" id="PTHR46401">
    <property type="entry name" value="GLYCOSYLTRANSFERASE WBBK-RELATED"/>
    <property type="match status" value="1"/>
</dbReference>
<dbReference type="Proteomes" id="UP000199672">
    <property type="component" value="Unassembled WGS sequence"/>
</dbReference>
<evidence type="ECO:0000256" key="1">
    <source>
        <dbReference type="ARBA" id="ARBA00022679"/>
    </source>
</evidence>